<evidence type="ECO:0000259" key="10">
    <source>
        <dbReference type="PROSITE" id="PS50035"/>
    </source>
</evidence>
<comment type="function">
    <text evidence="2">Could be a virulence factor.</text>
</comment>
<dbReference type="GO" id="GO:0004630">
    <property type="term" value="F:phospholipase D activity"/>
    <property type="evidence" value="ECO:0007669"/>
    <property type="project" value="UniProtKB-EC"/>
</dbReference>
<evidence type="ECO:0000256" key="5">
    <source>
        <dbReference type="ARBA" id="ARBA00022525"/>
    </source>
</evidence>
<evidence type="ECO:0000256" key="3">
    <source>
        <dbReference type="ARBA" id="ARBA00004613"/>
    </source>
</evidence>
<keyword evidence="5" id="KW-0964">Secreted</keyword>
<gene>
    <name evidence="11" type="ORF">MJ956_14365</name>
</gene>
<keyword evidence="12" id="KW-1185">Reference proteome</keyword>
<comment type="catalytic activity">
    <reaction evidence="1">
        <text>a 1,2-diacyl-sn-glycero-3-phosphocholine + H2O = a 1,2-diacyl-sn-glycero-3-phosphate + choline + H(+)</text>
        <dbReference type="Rhea" id="RHEA:14445"/>
        <dbReference type="ChEBI" id="CHEBI:15354"/>
        <dbReference type="ChEBI" id="CHEBI:15377"/>
        <dbReference type="ChEBI" id="CHEBI:15378"/>
        <dbReference type="ChEBI" id="CHEBI:57643"/>
        <dbReference type="ChEBI" id="CHEBI:58608"/>
        <dbReference type="EC" id="3.1.4.4"/>
    </reaction>
</comment>
<protein>
    <recommendedName>
        <fullName evidence="4">Phospholipase D</fullName>
    </recommendedName>
    <alternativeName>
        <fullName evidence="9">Choline phosphatase</fullName>
    </alternativeName>
</protein>
<comment type="subcellular location">
    <subcellularLocation>
        <location evidence="3">Secreted</location>
    </subcellularLocation>
</comment>
<dbReference type="SMART" id="SM00155">
    <property type="entry name" value="PLDc"/>
    <property type="match status" value="2"/>
</dbReference>
<dbReference type="GO" id="GO:0009395">
    <property type="term" value="P:phospholipid catabolic process"/>
    <property type="evidence" value="ECO:0007669"/>
    <property type="project" value="TreeGrafter"/>
</dbReference>
<evidence type="ECO:0000313" key="11">
    <source>
        <dbReference type="EMBL" id="MCP3056315.1"/>
    </source>
</evidence>
<evidence type="ECO:0000256" key="1">
    <source>
        <dbReference type="ARBA" id="ARBA00000798"/>
    </source>
</evidence>
<evidence type="ECO:0000256" key="7">
    <source>
        <dbReference type="ARBA" id="ARBA00022801"/>
    </source>
</evidence>
<dbReference type="AlphaFoldDB" id="A0A9X2HA26"/>
<evidence type="ECO:0000256" key="4">
    <source>
        <dbReference type="ARBA" id="ARBA00018392"/>
    </source>
</evidence>
<keyword evidence="6" id="KW-0677">Repeat</keyword>
<dbReference type="CDD" id="cd09143">
    <property type="entry name" value="PLDc_vPLD1_2_like_bac_2"/>
    <property type="match status" value="1"/>
</dbReference>
<sequence length="480" mass="53809">MTWNTSLLRDSDTCWRVENATRIALLVDGWAYLPAMRAAMERAKHSILLIGWDFDARVPLGAPTDENGGGEPLCDLMTRLLARTPDLDVHILIWKMAMGYSVQRRDSPQRTARWLPRDRLEYRLDGGHPVGASHHQKILVVDDSVAFCGGSDFTRNRWDTSLHLAVDRRRRTLDGSLYNPRHEVMLAVAGPAAAALGELARRRWRRATGVQLPQPVAETTAWPESLASDMSDVRLGIARTEPADRRATAVREVEALYLAAIAVAERWIYLENQYVTSPVIANALAQRLGERDGPEIVILCPARSAGIFERLAMERPRIPLIHSLRGKDIHQRLRVFAPMAAIDLPITVHSKLMVVDDRFLRVGSANLNNRSLGLDTECDVAIEAGADDPAARRRIRMLLSRLVAEHVGASAEVFAAELERSGSLIATTTLLNRPKGRHLDPFPALQPGWLDRLLARAHCFDPFDAADNWRPWRRLRGRPR</sequence>
<accession>A0A9X2HA26</accession>
<reference evidence="11" key="1">
    <citation type="submission" date="2022-03" db="EMBL/GenBank/DDBJ databases">
        <title>Aurantimonas Liuensis sp. Nov., isolated from the hadal seawater of the Mariana Trench.</title>
        <authorList>
            <person name="Liu R."/>
        </authorList>
    </citation>
    <scope>NUCLEOTIDE SEQUENCE</scope>
    <source>
        <strain evidence="11">LRZ36</strain>
    </source>
</reference>
<evidence type="ECO:0000313" key="12">
    <source>
        <dbReference type="Proteomes" id="UP001155220"/>
    </source>
</evidence>
<dbReference type="InterPro" id="IPR001736">
    <property type="entry name" value="PLipase_D/transphosphatidylase"/>
</dbReference>
<feature type="domain" description="PLD phosphodiesterase" evidence="10">
    <location>
        <begin position="344"/>
        <end position="371"/>
    </location>
</feature>
<dbReference type="GO" id="GO:0005576">
    <property type="term" value="C:extracellular region"/>
    <property type="evidence" value="ECO:0007669"/>
    <property type="project" value="UniProtKB-SubCell"/>
</dbReference>
<dbReference type="Gene3D" id="3.30.870.10">
    <property type="entry name" value="Endonuclease Chain A"/>
    <property type="match status" value="2"/>
</dbReference>
<evidence type="ECO:0000256" key="9">
    <source>
        <dbReference type="ARBA" id="ARBA00029594"/>
    </source>
</evidence>
<dbReference type="Proteomes" id="UP001155220">
    <property type="component" value="Unassembled WGS sequence"/>
</dbReference>
<dbReference type="CDD" id="cd09140">
    <property type="entry name" value="PLDc_vPLD1_2_like_bac_1"/>
    <property type="match status" value="1"/>
</dbReference>
<dbReference type="InterPro" id="IPR025202">
    <property type="entry name" value="PLD-like_dom"/>
</dbReference>
<evidence type="ECO:0000256" key="2">
    <source>
        <dbReference type="ARBA" id="ARBA00003145"/>
    </source>
</evidence>
<dbReference type="PANTHER" id="PTHR18896:SF76">
    <property type="entry name" value="PHOSPHOLIPASE"/>
    <property type="match status" value="1"/>
</dbReference>
<evidence type="ECO:0000256" key="8">
    <source>
        <dbReference type="ARBA" id="ARBA00023098"/>
    </source>
</evidence>
<dbReference type="Pfam" id="PF00614">
    <property type="entry name" value="PLDc"/>
    <property type="match status" value="1"/>
</dbReference>
<proteinExistence type="predicted"/>
<keyword evidence="7" id="KW-0378">Hydrolase</keyword>
<dbReference type="PANTHER" id="PTHR18896">
    <property type="entry name" value="PHOSPHOLIPASE D"/>
    <property type="match status" value="1"/>
</dbReference>
<dbReference type="Pfam" id="PF13091">
    <property type="entry name" value="PLDc_2"/>
    <property type="match status" value="1"/>
</dbReference>
<dbReference type="SUPFAM" id="SSF56024">
    <property type="entry name" value="Phospholipase D/nuclease"/>
    <property type="match status" value="2"/>
</dbReference>
<dbReference type="InterPro" id="IPR015679">
    <property type="entry name" value="PLipase_D_fam"/>
</dbReference>
<evidence type="ECO:0000256" key="6">
    <source>
        <dbReference type="ARBA" id="ARBA00022737"/>
    </source>
</evidence>
<feature type="domain" description="PLD phosphodiesterase" evidence="10">
    <location>
        <begin position="130"/>
        <end position="157"/>
    </location>
</feature>
<comment type="caution">
    <text evidence="11">The sequence shown here is derived from an EMBL/GenBank/DDBJ whole genome shotgun (WGS) entry which is preliminary data.</text>
</comment>
<dbReference type="RefSeq" id="WP_253965130.1">
    <property type="nucleotide sequence ID" value="NZ_JALHBS010000088.1"/>
</dbReference>
<dbReference type="EMBL" id="JALHBS010000088">
    <property type="protein sequence ID" value="MCP3056315.1"/>
    <property type="molecule type" value="Genomic_DNA"/>
</dbReference>
<name>A0A9X2HA26_9HYPH</name>
<organism evidence="11 12">
    <name type="scientific">Aurantimonas marianensis</name>
    <dbReference type="NCBI Taxonomy" id="2920428"/>
    <lineage>
        <taxon>Bacteria</taxon>
        <taxon>Pseudomonadati</taxon>
        <taxon>Pseudomonadota</taxon>
        <taxon>Alphaproteobacteria</taxon>
        <taxon>Hyphomicrobiales</taxon>
        <taxon>Aurantimonadaceae</taxon>
        <taxon>Aurantimonas</taxon>
    </lineage>
</organism>
<keyword evidence="8" id="KW-0443">Lipid metabolism</keyword>
<dbReference type="PROSITE" id="PS50035">
    <property type="entry name" value="PLD"/>
    <property type="match status" value="2"/>
</dbReference>